<accession>A0AA36M8F2</accession>
<comment type="caution">
    <text evidence="1">The sequence shown here is derived from an EMBL/GenBank/DDBJ whole genome shotgun (WGS) entry which is preliminary data.</text>
</comment>
<name>A0AA36M8F2_CYLNA</name>
<sequence length="142" mass="15583">MANDAVDATVRMLLSEFAGKQLPLMQQLVCGCPNSLANNGKRCRRCYSSSCAAVRIRWQTMANDAVDATVRMLLSEFAGKQLPLMQQLVCCCPNSLANDAVDATARVLLSEFAGKQWQTMPLMLQFVCCCPNSLANNGKRCR</sequence>
<dbReference type="AlphaFoldDB" id="A0AA36M8F2"/>
<reference evidence="1" key="1">
    <citation type="submission" date="2023-07" db="EMBL/GenBank/DDBJ databases">
        <authorList>
            <consortium name="CYATHOMIX"/>
        </authorList>
    </citation>
    <scope>NUCLEOTIDE SEQUENCE</scope>
    <source>
        <strain evidence="1">N/A</strain>
    </source>
</reference>
<evidence type="ECO:0000313" key="1">
    <source>
        <dbReference type="EMBL" id="CAJ0602286.1"/>
    </source>
</evidence>
<dbReference type="EMBL" id="CATQJL010000305">
    <property type="protein sequence ID" value="CAJ0602286.1"/>
    <property type="molecule type" value="Genomic_DNA"/>
</dbReference>
<dbReference type="Proteomes" id="UP001176961">
    <property type="component" value="Unassembled WGS sequence"/>
</dbReference>
<proteinExistence type="predicted"/>
<organism evidence="1 2">
    <name type="scientific">Cylicocyclus nassatus</name>
    <name type="common">Nematode worm</name>
    <dbReference type="NCBI Taxonomy" id="53992"/>
    <lineage>
        <taxon>Eukaryota</taxon>
        <taxon>Metazoa</taxon>
        <taxon>Ecdysozoa</taxon>
        <taxon>Nematoda</taxon>
        <taxon>Chromadorea</taxon>
        <taxon>Rhabditida</taxon>
        <taxon>Rhabditina</taxon>
        <taxon>Rhabditomorpha</taxon>
        <taxon>Strongyloidea</taxon>
        <taxon>Strongylidae</taxon>
        <taxon>Cylicocyclus</taxon>
    </lineage>
</organism>
<keyword evidence="2" id="KW-1185">Reference proteome</keyword>
<protein>
    <submittedName>
        <fullName evidence="1">Uncharacterized protein</fullName>
    </submittedName>
</protein>
<gene>
    <name evidence="1" type="ORF">CYNAS_LOCUS14269</name>
</gene>
<evidence type="ECO:0000313" key="2">
    <source>
        <dbReference type="Proteomes" id="UP001176961"/>
    </source>
</evidence>